<protein>
    <submittedName>
        <fullName evidence="1">Uncharacterized protein</fullName>
    </submittedName>
</protein>
<dbReference type="RefSeq" id="WP_193430016.1">
    <property type="nucleotide sequence ID" value="NZ_CBCSIP010000130.1"/>
</dbReference>
<keyword evidence="2" id="KW-1185">Reference proteome</keyword>
<dbReference type="EMBL" id="JAAIYO010000014">
    <property type="protein sequence ID" value="MBE4752843.1"/>
    <property type="molecule type" value="Genomic_DNA"/>
</dbReference>
<evidence type="ECO:0000313" key="1">
    <source>
        <dbReference type="EMBL" id="MBE4752843.1"/>
    </source>
</evidence>
<gene>
    <name evidence="1" type="ORF">G4177_32300</name>
</gene>
<comment type="caution">
    <text evidence="1">The sequence shown here is derived from an EMBL/GenBank/DDBJ whole genome shotgun (WGS) entry which is preliminary data.</text>
</comment>
<dbReference type="Proteomes" id="UP001516472">
    <property type="component" value="Unassembled WGS sequence"/>
</dbReference>
<name>A0ABR9PY55_9BACT</name>
<accession>A0ABR9PY55</accession>
<proteinExistence type="predicted"/>
<evidence type="ECO:0000313" key="2">
    <source>
        <dbReference type="Proteomes" id="UP001516472"/>
    </source>
</evidence>
<reference evidence="1 2" key="1">
    <citation type="submission" date="2020-02" db="EMBL/GenBank/DDBJ databases">
        <authorList>
            <person name="Babadi Z.K."/>
            <person name="Risdian C."/>
            <person name="Ebrahimipour G.H."/>
            <person name="Wink J."/>
        </authorList>
    </citation>
    <scope>NUCLEOTIDE SEQUENCE [LARGE SCALE GENOMIC DNA]</scope>
    <source>
        <strain evidence="1 2">ZKHCc1 1396</strain>
    </source>
</reference>
<organism evidence="1 2">
    <name type="scientific">Corallococcus soli</name>
    <dbReference type="NCBI Taxonomy" id="2710757"/>
    <lineage>
        <taxon>Bacteria</taxon>
        <taxon>Pseudomonadati</taxon>
        <taxon>Myxococcota</taxon>
        <taxon>Myxococcia</taxon>
        <taxon>Myxococcales</taxon>
        <taxon>Cystobacterineae</taxon>
        <taxon>Myxococcaceae</taxon>
        <taxon>Corallococcus</taxon>
    </lineage>
</organism>
<sequence>MKFYNWNVVGDFDRDRCFLDAAPHALASRSVNLSRGLSTQGIYPADPRINLSEEYPGLRLESFIGNVKNILVVSSPLRALLEQWCKGMEIEYLPVHIYNHRDRLHTSDYSIINPLGALDCLDPDASEVVRLGKEILSVERIVLSPQRLKDAPPLFRILEDPSVYVVTEPLARALHEGGFTNVVLHEMETSDS</sequence>